<dbReference type="EMBL" id="PVNL01000029">
    <property type="protein sequence ID" value="PRQ09265.1"/>
    <property type="molecule type" value="Genomic_DNA"/>
</dbReference>
<dbReference type="OrthoDB" id="5493357at2"/>
<dbReference type="Proteomes" id="UP000238823">
    <property type="component" value="Unassembled WGS sequence"/>
</dbReference>
<protein>
    <recommendedName>
        <fullName evidence="3">Beta-barrel porin 2</fullName>
    </recommendedName>
</protein>
<sequence>MNAVPSTRARGPVRRSSPVERLGLALLVALVLAGSLTLPASSVRAEDRVTVRGNYYRETSTRVLQPMVTFRKELPDERFALETEYLLDVISSASIGAGSVELGGDRVFTEARHEATLRAITKIEDWGASASYRFSTETDYQSNNFGVGLSREFLQRTASVSLNYSATFDRVYKIVDAFGMRAPWTSSGDSNLLSVHYLNLGYSHVLHEQVLGGVNLEGIYAAGPQDNPYRRTRDAMTEQHPLLRRRLAPAVWLRAHIPPAKMTLEPHYRFYADDWGITAHSADARVHFRAHRDLALRVRYRYYTQTQAKFWRDGGAYAQTDPFRTDDPKMDDFRSNTVGLELTWHLDSIAKFKGLGWLDGAWIQANYNHVFVRCDDQSPTCMDQDFGYGTVRSTRYGDNRYGNLAFSVAF</sequence>
<organism evidence="1 2">
    <name type="scientific">Enhygromyxa salina</name>
    <dbReference type="NCBI Taxonomy" id="215803"/>
    <lineage>
        <taxon>Bacteria</taxon>
        <taxon>Pseudomonadati</taxon>
        <taxon>Myxococcota</taxon>
        <taxon>Polyangia</taxon>
        <taxon>Nannocystales</taxon>
        <taxon>Nannocystaceae</taxon>
        <taxon>Enhygromyxa</taxon>
    </lineage>
</organism>
<comment type="caution">
    <text evidence="1">The sequence shown here is derived from an EMBL/GenBank/DDBJ whole genome shotgun (WGS) entry which is preliminary data.</text>
</comment>
<dbReference type="AlphaFoldDB" id="A0A2S9YVY5"/>
<dbReference type="InterPro" id="IPR021953">
    <property type="entry name" value="DUF3570"/>
</dbReference>
<proteinExistence type="predicted"/>
<accession>A0A2S9YVY5</accession>
<dbReference type="RefSeq" id="WP_106088013.1">
    <property type="nucleotide sequence ID" value="NZ_PVNL01000029.1"/>
</dbReference>
<reference evidence="1 2" key="1">
    <citation type="submission" date="2018-03" db="EMBL/GenBank/DDBJ databases">
        <title>Draft Genome Sequences of the Obligatory Marine Myxobacteria Enhygromyxa salina SWB007.</title>
        <authorList>
            <person name="Poehlein A."/>
            <person name="Moghaddam J.A."/>
            <person name="Harms H."/>
            <person name="Alanjari M."/>
            <person name="Koenig G.M."/>
            <person name="Daniel R."/>
            <person name="Schaeberle T.F."/>
        </authorList>
    </citation>
    <scope>NUCLEOTIDE SEQUENCE [LARGE SCALE GENOMIC DNA]</scope>
    <source>
        <strain evidence="1 2">SWB007</strain>
    </source>
</reference>
<evidence type="ECO:0008006" key="3">
    <source>
        <dbReference type="Google" id="ProtNLM"/>
    </source>
</evidence>
<gene>
    <name evidence="1" type="ORF">ENSA7_09560</name>
</gene>
<dbReference type="Pfam" id="PF12094">
    <property type="entry name" value="DUF3570"/>
    <property type="match status" value="1"/>
</dbReference>
<name>A0A2S9YVY5_9BACT</name>
<evidence type="ECO:0000313" key="1">
    <source>
        <dbReference type="EMBL" id="PRQ09265.1"/>
    </source>
</evidence>
<evidence type="ECO:0000313" key="2">
    <source>
        <dbReference type="Proteomes" id="UP000238823"/>
    </source>
</evidence>